<name>A0A976X502_9LACO</name>
<dbReference type="AlphaFoldDB" id="A0A976X502"/>
<accession>A0A976X502</accession>
<sequence length="324" mass="37654">MKFIINLIPNDTLDESSLTSFMDNITNQYHKSELEIVTKGAVLKNSGLNGVVAEQQLPITQYNDVSELVSISDESTYWLNLQVDDALLPNAIMQWENTLNRHPNELLMLNTINNDTSITEQLDSRLNRISEVKLNTIRHIFDIDENTDLFELSLRDKLTVLLGLQSYYVNDRNNRYRTFFRRIDLNCRNVLYRINQRKLATHKSELAELLYDLIDNDEYVYLNQPTLILSAIDIPTMVNACSQLIDNLAFIFDEKIKNAYLAALNSQLIRTVKMIFESNLTPAHREMQLDELRSAAYDVDPELRERIKLVPDRKGLLHSIKKRF</sequence>
<protein>
    <submittedName>
        <fullName evidence="1">Uncharacterized protein</fullName>
    </submittedName>
</protein>
<reference evidence="1" key="1">
    <citation type="journal article" date="2022" name="Int. J. Syst. Evol. Microbiol.">
        <title>Apilactobacillus apisilvae sp. nov., Nicolia spurrieriana gen. nov. sp. nov., Bombilactobacillus folatiphilus sp. nov. and Bombilactobacillus thymidiniphilus sp. nov., four new lactic acid bacterial isolates from stingless bees Tetragonula carbonaria and Austroplebeia australis.</title>
        <authorList>
            <person name="Oliphant S.A."/>
            <person name="Watson-Haigh N.S."/>
            <person name="Sumby K.M."/>
            <person name="Gardner J."/>
            <person name="Groom S."/>
            <person name="Jiranek V."/>
        </authorList>
    </citation>
    <scope>NUCLEOTIDE SEQUENCE</scope>
    <source>
        <strain evidence="1">SGEP1_A5</strain>
    </source>
</reference>
<dbReference type="KEGG" id="lbe:MOO44_06395"/>
<dbReference type="EMBL" id="CP093361">
    <property type="protein sequence ID" value="UQS86518.1"/>
    <property type="molecule type" value="Genomic_DNA"/>
</dbReference>
<dbReference type="RefSeq" id="WP_260116321.1">
    <property type="nucleotide sequence ID" value="NZ_CP093361.1"/>
</dbReference>
<gene>
    <name evidence="1" type="ORF">MOO44_06395</name>
</gene>
<evidence type="ECO:0000313" key="1">
    <source>
        <dbReference type="EMBL" id="UQS86518.1"/>
    </source>
</evidence>
<organism evidence="1 2">
    <name type="scientific">Nicoliella spurrieriana</name>
    <dbReference type="NCBI Taxonomy" id="2925830"/>
    <lineage>
        <taxon>Bacteria</taxon>
        <taxon>Bacillati</taxon>
        <taxon>Bacillota</taxon>
        <taxon>Bacilli</taxon>
        <taxon>Lactobacillales</taxon>
        <taxon>Lactobacillaceae</taxon>
        <taxon>Nicoliella</taxon>
    </lineage>
</organism>
<keyword evidence="2" id="KW-1185">Reference proteome</keyword>
<dbReference type="Proteomes" id="UP000831181">
    <property type="component" value="Chromosome"/>
</dbReference>
<proteinExistence type="predicted"/>
<evidence type="ECO:0000313" key="2">
    <source>
        <dbReference type="Proteomes" id="UP000831181"/>
    </source>
</evidence>